<reference evidence="2" key="2">
    <citation type="submission" date="2020-09" db="EMBL/GenBank/DDBJ databases">
        <authorList>
            <person name="Sun Q."/>
            <person name="Ohkuma M."/>
        </authorList>
    </citation>
    <scope>NUCLEOTIDE SEQUENCE</scope>
    <source>
        <strain evidence="2">JCM 4784</strain>
    </source>
</reference>
<dbReference type="Proteomes" id="UP000608024">
    <property type="component" value="Unassembled WGS sequence"/>
</dbReference>
<dbReference type="RefSeq" id="WP_190138864.1">
    <property type="nucleotide sequence ID" value="NZ_BNBT01000114.1"/>
</dbReference>
<dbReference type="PANTHER" id="PTHR34107:SF2">
    <property type="entry name" value="SLL0888 PROTEIN"/>
    <property type="match status" value="1"/>
</dbReference>
<evidence type="ECO:0000259" key="1">
    <source>
        <dbReference type="Pfam" id="PF05685"/>
    </source>
</evidence>
<dbReference type="InterPro" id="IPR008538">
    <property type="entry name" value="Uma2"/>
</dbReference>
<dbReference type="Gene3D" id="3.90.1570.10">
    <property type="entry name" value="tt1808, chain A"/>
    <property type="match status" value="1"/>
</dbReference>
<dbReference type="PANTHER" id="PTHR34107">
    <property type="entry name" value="SLL0198 PROTEIN-RELATED"/>
    <property type="match status" value="1"/>
</dbReference>
<name>A0A919A0H1_9ACTN</name>
<gene>
    <name evidence="2" type="ORF">GCM10018785_56050</name>
</gene>
<reference evidence="2" key="1">
    <citation type="journal article" date="2014" name="Int. J. Syst. Evol. Microbiol.">
        <title>Complete genome sequence of Corynebacterium casei LMG S-19264T (=DSM 44701T), isolated from a smear-ripened cheese.</title>
        <authorList>
            <consortium name="US DOE Joint Genome Institute (JGI-PGF)"/>
            <person name="Walter F."/>
            <person name="Albersmeier A."/>
            <person name="Kalinowski J."/>
            <person name="Ruckert C."/>
        </authorList>
    </citation>
    <scope>NUCLEOTIDE SEQUENCE</scope>
    <source>
        <strain evidence="2">JCM 4784</strain>
    </source>
</reference>
<dbReference type="InterPro" id="IPR011335">
    <property type="entry name" value="Restrct_endonuc-II-like"/>
</dbReference>
<organism evidence="2 3">
    <name type="scientific">Streptomyces longispororuber</name>
    <dbReference type="NCBI Taxonomy" id="68230"/>
    <lineage>
        <taxon>Bacteria</taxon>
        <taxon>Bacillati</taxon>
        <taxon>Actinomycetota</taxon>
        <taxon>Actinomycetes</taxon>
        <taxon>Kitasatosporales</taxon>
        <taxon>Streptomycetaceae</taxon>
        <taxon>Streptomyces</taxon>
    </lineage>
</organism>
<evidence type="ECO:0000313" key="3">
    <source>
        <dbReference type="Proteomes" id="UP000608024"/>
    </source>
</evidence>
<feature type="domain" description="Putative restriction endonuclease" evidence="1">
    <location>
        <begin position="35"/>
        <end position="175"/>
    </location>
</feature>
<comment type="caution">
    <text evidence="2">The sequence shown here is derived from an EMBL/GenBank/DDBJ whole genome shotgun (WGS) entry which is preliminary data.</text>
</comment>
<evidence type="ECO:0000313" key="2">
    <source>
        <dbReference type="EMBL" id="GHE80776.1"/>
    </source>
</evidence>
<dbReference type="InterPro" id="IPR012296">
    <property type="entry name" value="Nuclease_put_TT1808"/>
</dbReference>
<proteinExistence type="predicted"/>
<dbReference type="CDD" id="cd06260">
    <property type="entry name" value="DUF820-like"/>
    <property type="match status" value="1"/>
</dbReference>
<dbReference type="EMBL" id="BNBT01000114">
    <property type="protein sequence ID" value="GHE80776.1"/>
    <property type="molecule type" value="Genomic_DNA"/>
</dbReference>
<sequence>MSAQPVEPHPHGPIATYDQLRILADDVIDAADRRGNRVRADIANQKITIHMMSPSNPHGRIVTALAVQVESQDSRAVTLAENRVHHPGIGLCRTADLLVMTEQAYERQDDDFAVFAPDVSVAVEVVSPSDPGNDYVTKLRDHPRIGVPLYAIVDPRDGTVTVHSGPDSASGEPRYRDTPSRYKFGDTVRLGKWSIDTSAFPRYRA</sequence>
<protein>
    <recommendedName>
        <fullName evidence="1">Putative restriction endonuclease domain-containing protein</fullName>
    </recommendedName>
</protein>
<keyword evidence="3" id="KW-1185">Reference proteome</keyword>
<dbReference type="SUPFAM" id="SSF52980">
    <property type="entry name" value="Restriction endonuclease-like"/>
    <property type="match status" value="1"/>
</dbReference>
<dbReference type="AlphaFoldDB" id="A0A919A0H1"/>
<dbReference type="Pfam" id="PF05685">
    <property type="entry name" value="Uma2"/>
    <property type="match status" value="1"/>
</dbReference>
<accession>A0A919A0H1</accession>